<sequence>MQVNMLEAKNQLSKLVKAAVSGEEVIIASHGQAQVRLVPCAASPGLRHWGALSGHFLDVDAAFGEQADADVGKLFDGA</sequence>
<dbReference type="Pfam" id="PF02604">
    <property type="entry name" value="PhdYeFM_antitox"/>
    <property type="match status" value="1"/>
</dbReference>
<evidence type="ECO:0000313" key="4">
    <source>
        <dbReference type="Proteomes" id="UP000005459"/>
    </source>
</evidence>
<evidence type="ECO:0000256" key="1">
    <source>
        <dbReference type="ARBA" id="ARBA00009981"/>
    </source>
</evidence>
<dbReference type="SUPFAM" id="SSF143120">
    <property type="entry name" value="YefM-like"/>
    <property type="match status" value="1"/>
</dbReference>
<comment type="similarity">
    <text evidence="1 2">Belongs to the phD/YefM antitoxin family.</text>
</comment>
<dbReference type="eggNOG" id="COG4118">
    <property type="taxonomic scope" value="Bacteria"/>
</dbReference>
<dbReference type="Proteomes" id="UP000005459">
    <property type="component" value="Unassembled WGS sequence"/>
</dbReference>
<proteinExistence type="inferred from homology"/>
<accession>F9UE20</accession>
<evidence type="ECO:0000256" key="2">
    <source>
        <dbReference type="RuleBase" id="RU362080"/>
    </source>
</evidence>
<dbReference type="PATRIC" id="fig|768671.3.peg.3303"/>
<name>F9UE20_9GAMM</name>
<dbReference type="OrthoDB" id="9800503at2"/>
<dbReference type="NCBIfam" id="TIGR01552">
    <property type="entry name" value="phd_fam"/>
    <property type="match status" value="1"/>
</dbReference>
<dbReference type="RefSeq" id="WP_007193994.1">
    <property type="nucleotide sequence ID" value="NZ_AFWV01000010.1"/>
</dbReference>
<dbReference type="InterPro" id="IPR006442">
    <property type="entry name" value="Antitoxin_Phd/YefM"/>
</dbReference>
<protein>
    <recommendedName>
        <fullName evidence="2">Antitoxin</fullName>
    </recommendedName>
</protein>
<dbReference type="Gene3D" id="3.40.1620.10">
    <property type="entry name" value="YefM-like domain"/>
    <property type="match status" value="1"/>
</dbReference>
<keyword evidence="4" id="KW-1185">Reference proteome</keyword>
<dbReference type="InterPro" id="IPR036165">
    <property type="entry name" value="YefM-like_sf"/>
</dbReference>
<comment type="function">
    <text evidence="2">Antitoxin component of a type II toxin-antitoxin (TA) system.</text>
</comment>
<organism evidence="3 4">
    <name type="scientific">Thiocapsa marina 5811</name>
    <dbReference type="NCBI Taxonomy" id="768671"/>
    <lineage>
        <taxon>Bacteria</taxon>
        <taxon>Pseudomonadati</taxon>
        <taxon>Pseudomonadota</taxon>
        <taxon>Gammaproteobacteria</taxon>
        <taxon>Chromatiales</taxon>
        <taxon>Chromatiaceae</taxon>
        <taxon>Thiocapsa</taxon>
    </lineage>
</organism>
<reference evidence="3 4" key="1">
    <citation type="submission" date="2011-06" db="EMBL/GenBank/DDBJ databases">
        <title>The draft genome of Thiocapsa marina 5811.</title>
        <authorList>
            <consortium name="US DOE Joint Genome Institute (JGI-PGF)"/>
            <person name="Lucas S."/>
            <person name="Han J."/>
            <person name="Cheng J.-F."/>
            <person name="Goodwin L."/>
            <person name="Pitluck S."/>
            <person name="Peters L."/>
            <person name="Land M.L."/>
            <person name="Hauser L."/>
            <person name="Vogl K."/>
            <person name="Liu Z."/>
            <person name="Imhoff J."/>
            <person name="Thiel V."/>
            <person name="Frigaard N.-U."/>
            <person name="Bryant D."/>
            <person name="Woyke T.J."/>
        </authorList>
    </citation>
    <scope>NUCLEOTIDE SEQUENCE [LARGE SCALE GENOMIC DNA]</scope>
    <source>
        <strain evidence="3 4">5811</strain>
    </source>
</reference>
<dbReference type="AlphaFoldDB" id="F9UE20"/>
<gene>
    <name evidence="3" type="ORF">ThimaDRAFT_3122</name>
</gene>
<evidence type="ECO:0000313" key="3">
    <source>
        <dbReference type="EMBL" id="EGV17577.1"/>
    </source>
</evidence>
<dbReference type="STRING" id="768671.ThimaDRAFT_3122"/>
<dbReference type="EMBL" id="AFWV01000010">
    <property type="protein sequence ID" value="EGV17577.1"/>
    <property type="molecule type" value="Genomic_DNA"/>
</dbReference>